<dbReference type="AlphaFoldDB" id="A0A840YDM6"/>
<keyword evidence="1" id="KW-0175">Coiled coil</keyword>
<keyword evidence="2" id="KW-1133">Transmembrane helix</keyword>
<keyword evidence="2" id="KW-0812">Transmembrane</keyword>
<dbReference type="RefSeq" id="WP_184085735.1">
    <property type="nucleotide sequence ID" value="NZ_JACIJF010000003.1"/>
</dbReference>
<dbReference type="Proteomes" id="UP000527143">
    <property type="component" value="Unassembled WGS sequence"/>
</dbReference>
<evidence type="ECO:0000256" key="1">
    <source>
        <dbReference type="SAM" id="Coils"/>
    </source>
</evidence>
<reference evidence="3 4" key="1">
    <citation type="submission" date="2020-08" db="EMBL/GenBank/DDBJ databases">
        <title>Genomic Encyclopedia of Type Strains, Phase IV (KMG-IV): sequencing the most valuable type-strain genomes for metagenomic binning, comparative biology and taxonomic classification.</title>
        <authorList>
            <person name="Goeker M."/>
        </authorList>
    </citation>
    <scope>NUCLEOTIDE SEQUENCE [LARGE SCALE GENOMIC DNA]</scope>
    <source>
        <strain evidence="3 4">DSM 26736</strain>
    </source>
</reference>
<keyword evidence="2" id="KW-0472">Membrane</keyword>
<evidence type="ECO:0000256" key="2">
    <source>
        <dbReference type="SAM" id="Phobius"/>
    </source>
</evidence>
<proteinExistence type="predicted"/>
<comment type="caution">
    <text evidence="3">The sequence shown here is derived from an EMBL/GenBank/DDBJ whole genome shotgun (WGS) entry which is preliminary data.</text>
</comment>
<gene>
    <name evidence="3" type="ORF">FHT02_001327</name>
</gene>
<dbReference type="EMBL" id="JACIJF010000003">
    <property type="protein sequence ID" value="MBB5710099.1"/>
    <property type="molecule type" value="Genomic_DNA"/>
</dbReference>
<dbReference type="GO" id="GO:0004519">
    <property type="term" value="F:endonuclease activity"/>
    <property type="evidence" value="ECO:0007669"/>
    <property type="project" value="UniProtKB-KW"/>
</dbReference>
<keyword evidence="4" id="KW-1185">Reference proteome</keyword>
<sequence>MQDLPFQTPTQWAALAVALIAGLLLGLALAPRHRKWRDRYHGEELAHSSFRTRAETELKERNTRVRALEEENLRLRETLDKGGVALPAGAAAVAATGSSGWFGRGGDDLTRIRGIDETRAKQLHKLGFKSFADLEDMRLDQALTAEQKLGMGPGAIAAAGWREQASLLRTGRHEEHAKRYG</sequence>
<keyword evidence="3" id="KW-0255">Endonuclease</keyword>
<evidence type="ECO:0000313" key="3">
    <source>
        <dbReference type="EMBL" id="MBB5710099.1"/>
    </source>
</evidence>
<dbReference type="Gene3D" id="1.10.150.20">
    <property type="entry name" value="5' to 3' exonuclease, C-terminal subdomain"/>
    <property type="match status" value="1"/>
</dbReference>
<accession>A0A840YDM6</accession>
<evidence type="ECO:0000313" key="4">
    <source>
        <dbReference type="Proteomes" id="UP000527143"/>
    </source>
</evidence>
<protein>
    <submittedName>
        <fullName evidence="3">Putative flap endonuclease-1-like 5' DNA nuclease</fullName>
    </submittedName>
</protein>
<name>A0A840YDM6_9SPHN</name>
<keyword evidence="3" id="KW-0378">Hydrolase</keyword>
<feature type="transmembrane region" description="Helical" evidence="2">
    <location>
        <begin position="12"/>
        <end position="30"/>
    </location>
</feature>
<keyword evidence="3" id="KW-0540">Nuclease</keyword>
<feature type="coiled-coil region" evidence="1">
    <location>
        <begin position="51"/>
        <end position="78"/>
    </location>
</feature>
<organism evidence="3 4">
    <name type="scientific">Sphingomonas xinjiangensis</name>
    <dbReference type="NCBI Taxonomy" id="643568"/>
    <lineage>
        <taxon>Bacteria</taxon>
        <taxon>Pseudomonadati</taxon>
        <taxon>Pseudomonadota</taxon>
        <taxon>Alphaproteobacteria</taxon>
        <taxon>Sphingomonadales</taxon>
        <taxon>Sphingomonadaceae</taxon>
        <taxon>Sphingomonas</taxon>
    </lineage>
</organism>